<dbReference type="PROSITE" id="PS50158">
    <property type="entry name" value="ZF_CCHC"/>
    <property type="match status" value="1"/>
</dbReference>
<evidence type="ECO:0000256" key="1">
    <source>
        <dbReference type="PROSITE-ProRule" id="PRU00047"/>
    </source>
</evidence>
<feature type="region of interest" description="Disordered" evidence="2">
    <location>
        <begin position="430"/>
        <end position="475"/>
    </location>
</feature>
<feature type="region of interest" description="Disordered" evidence="2">
    <location>
        <begin position="154"/>
        <end position="175"/>
    </location>
</feature>
<keyword evidence="1" id="KW-0479">Metal-binding</keyword>
<dbReference type="Proteomes" id="UP000515123">
    <property type="component" value="Linkage group 21"/>
</dbReference>
<sequence length="850" mass="93483">MRGSWRWSGRRRGSWRWTSTCSSPQLNGYKLGCIEDVAAARLGANNGTPSIDKPKIDRRGKRVVKRVAWADEVGGTLLSIREFQEESELTPTGVGKGRVRELGREVNVKTLREKIGISFQGFDKKGRGRVAGDSGSSAFTVGRSYKEALLRDISTLPPKTPPTPWLSGDRRSKQRFERSSNSRRCFRCLASDHLIGECRDPVKCLRCRKTGHRAFDCREPDSRSKVSMNRAFRQRERVPKVYVPYTEEYLRRREYRRNAVLADVIPPANLGSDPLQTIASALARRFGGYTQDFAVARYRDRDYAIFLPEWVSAEVLARREVLTLDGFWIRCYEWGQYRTARPHRVCFKAWIRLINLPFECWTVARVAALVGGFGRFIKADDTTKAMTDLRAFRCQINLDSLREIPQNLSIVLGEEIFSVMVHLESWERVAAGNGGEPPAPPRDGAEMGNQDPGPGDRRGRAQGNNGQVRADEEMGEGAGELVDAGSVNSVNRVLSASSLPRISGSTLPWTAYGSHRSRSHRSTPEDGGGAVRWVERLGTVREAAAPKPETREAVAPKPKTRSGKVAAPLLEQAARRHLVPFPKISFPAQLISDPPRASCRKSMMASRQDGGKAFIGFGQLSGITKPILLFFWWSGSHVMLLKLGGSPVALFGPTFRAQLPNPFWASLLGPVAGVVSSLHLSGGLSLRATVGSTGSRLTQRTGLSDTIDAGGVLFQEAMSGVSNRFSEDLEDALLMERDGTTHSLSYPNDATVEDPPVWSRDVVVAGKLDRGIGSNCGIGDGPRTSARLATREKGSILSKAISRKARLRGGGAIFVDELSPRKIIQKSRLCGVILDGTEAAHLAQFMKDCA</sequence>
<dbReference type="SMART" id="SM00343">
    <property type="entry name" value="ZnF_C2HC"/>
    <property type="match status" value="2"/>
</dbReference>
<dbReference type="RefSeq" id="XP_020112299.1">
    <property type="nucleotide sequence ID" value="XM_020256710.1"/>
</dbReference>
<feature type="domain" description="CCHC-type" evidence="3">
    <location>
        <begin position="203"/>
        <end position="219"/>
    </location>
</feature>
<organism evidence="4 5">
    <name type="scientific">Ananas comosus</name>
    <name type="common">Pineapple</name>
    <name type="synonym">Ananas ananas</name>
    <dbReference type="NCBI Taxonomy" id="4615"/>
    <lineage>
        <taxon>Eukaryota</taxon>
        <taxon>Viridiplantae</taxon>
        <taxon>Streptophyta</taxon>
        <taxon>Embryophyta</taxon>
        <taxon>Tracheophyta</taxon>
        <taxon>Spermatophyta</taxon>
        <taxon>Magnoliopsida</taxon>
        <taxon>Liliopsida</taxon>
        <taxon>Poales</taxon>
        <taxon>Bromeliaceae</taxon>
        <taxon>Bromelioideae</taxon>
        <taxon>Ananas</taxon>
    </lineage>
</organism>
<evidence type="ECO:0000259" key="3">
    <source>
        <dbReference type="PROSITE" id="PS50158"/>
    </source>
</evidence>
<accession>A0A6P5GWL8</accession>
<evidence type="ECO:0000256" key="2">
    <source>
        <dbReference type="SAM" id="MobiDB-lite"/>
    </source>
</evidence>
<dbReference type="OrthoDB" id="696974at2759"/>
<feature type="region of interest" description="Disordered" evidence="2">
    <location>
        <begin position="543"/>
        <end position="562"/>
    </location>
</feature>
<dbReference type="GO" id="GO:0008270">
    <property type="term" value="F:zinc ion binding"/>
    <property type="evidence" value="ECO:0007669"/>
    <property type="project" value="UniProtKB-KW"/>
</dbReference>
<dbReference type="Gene3D" id="4.10.60.10">
    <property type="entry name" value="Zinc finger, CCHC-type"/>
    <property type="match status" value="1"/>
</dbReference>
<gene>
    <name evidence="5" type="primary">LOC109726877</name>
</gene>
<dbReference type="AlphaFoldDB" id="A0A6P5GWL8"/>
<keyword evidence="1" id="KW-0862">Zinc</keyword>
<protein>
    <submittedName>
        <fullName evidence="5">Uncharacterized protein LOC109726877</fullName>
    </submittedName>
</protein>
<proteinExistence type="predicted"/>
<dbReference type="SUPFAM" id="SSF57756">
    <property type="entry name" value="Retrovirus zinc finger-like domains"/>
    <property type="match status" value="1"/>
</dbReference>
<evidence type="ECO:0000313" key="5">
    <source>
        <dbReference type="RefSeq" id="XP_020112299.1"/>
    </source>
</evidence>
<reference evidence="5" key="2">
    <citation type="submission" date="2025-08" db="UniProtKB">
        <authorList>
            <consortium name="RefSeq"/>
        </authorList>
    </citation>
    <scope>IDENTIFICATION</scope>
    <source>
        <tissue evidence="5">Leaf</tissue>
    </source>
</reference>
<keyword evidence="1" id="KW-0863">Zinc-finger</keyword>
<dbReference type="GeneID" id="109726877"/>
<dbReference type="GO" id="GO:0003676">
    <property type="term" value="F:nucleic acid binding"/>
    <property type="evidence" value="ECO:0007669"/>
    <property type="project" value="InterPro"/>
</dbReference>
<dbReference type="InterPro" id="IPR036875">
    <property type="entry name" value="Znf_CCHC_sf"/>
</dbReference>
<evidence type="ECO:0000313" key="4">
    <source>
        <dbReference type="Proteomes" id="UP000515123"/>
    </source>
</evidence>
<keyword evidence="4" id="KW-1185">Reference proteome</keyword>
<reference evidence="4" key="1">
    <citation type="journal article" date="2015" name="Nat. Genet.">
        <title>The pineapple genome and the evolution of CAM photosynthesis.</title>
        <authorList>
            <person name="Ming R."/>
            <person name="VanBuren R."/>
            <person name="Wai C.M."/>
            <person name="Tang H."/>
            <person name="Schatz M.C."/>
            <person name="Bowers J.E."/>
            <person name="Lyons E."/>
            <person name="Wang M.L."/>
            <person name="Chen J."/>
            <person name="Biggers E."/>
            <person name="Zhang J."/>
            <person name="Huang L."/>
            <person name="Zhang L."/>
            <person name="Miao W."/>
            <person name="Zhang J."/>
            <person name="Ye Z."/>
            <person name="Miao C."/>
            <person name="Lin Z."/>
            <person name="Wang H."/>
            <person name="Zhou H."/>
            <person name="Yim W.C."/>
            <person name="Priest H.D."/>
            <person name="Zheng C."/>
            <person name="Woodhouse M."/>
            <person name="Edger P.P."/>
            <person name="Guyot R."/>
            <person name="Guo H.B."/>
            <person name="Guo H."/>
            <person name="Zheng G."/>
            <person name="Singh R."/>
            <person name="Sharma A."/>
            <person name="Min X."/>
            <person name="Zheng Y."/>
            <person name="Lee H."/>
            <person name="Gurtowski J."/>
            <person name="Sedlazeck F.J."/>
            <person name="Harkess A."/>
            <person name="McKain M.R."/>
            <person name="Liao Z."/>
            <person name="Fang J."/>
            <person name="Liu J."/>
            <person name="Zhang X."/>
            <person name="Zhang Q."/>
            <person name="Hu W."/>
            <person name="Qin Y."/>
            <person name="Wang K."/>
            <person name="Chen L.Y."/>
            <person name="Shirley N."/>
            <person name="Lin Y.R."/>
            <person name="Liu L.Y."/>
            <person name="Hernandez A.G."/>
            <person name="Wright C.L."/>
            <person name="Bulone V."/>
            <person name="Tuskan G.A."/>
            <person name="Heath K."/>
            <person name="Zee F."/>
            <person name="Moore P.H."/>
            <person name="Sunkar R."/>
            <person name="Leebens-Mack J.H."/>
            <person name="Mockler T."/>
            <person name="Bennetzen J.L."/>
            <person name="Freeling M."/>
            <person name="Sankoff D."/>
            <person name="Paterson A.H."/>
            <person name="Zhu X."/>
            <person name="Yang X."/>
            <person name="Smith J.A."/>
            <person name="Cushman J.C."/>
            <person name="Paull R.E."/>
            <person name="Yu Q."/>
        </authorList>
    </citation>
    <scope>NUCLEOTIDE SEQUENCE [LARGE SCALE GENOMIC DNA]</scope>
    <source>
        <strain evidence="4">cv. F153</strain>
    </source>
</reference>
<dbReference type="InterPro" id="IPR001878">
    <property type="entry name" value="Znf_CCHC"/>
</dbReference>
<name>A0A6P5GWL8_ANACO</name>